<evidence type="ECO:0000259" key="16">
    <source>
        <dbReference type="Pfam" id="PF00593"/>
    </source>
</evidence>
<dbReference type="InterPro" id="IPR039426">
    <property type="entry name" value="TonB-dep_rcpt-like"/>
</dbReference>
<keyword evidence="4 14" id="KW-1134">Transmembrane beta strand</keyword>
<evidence type="ECO:0000313" key="18">
    <source>
        <dbReference type="EMBL" id="GLS25306.1"/>
    </source>
</evidence>
<keyword evidence="9" id="KW-0406">Ion transport</keyword>
<feature type="domain" description="TonB-dependent receptor plug" evidence="17">
    <location>
        <begin position="52"/>
        <end position="148"/>
    </location>
</feature>
<dbReference type="GO" id="GO:0038023">
    <property type="term" value="F:signaling receptor activity"/>
    <property type="evidence" value="ECO:0007669"/>
    <property type="project" value="InterPro"/>
</dbReference>
<keyword evidence="11 14" id="KW-0472">Membrane</keyword>
<dbReference type="Gene3D" id="2.40.170.20">
    <property type="entry name" value="TonB-dependent receptor, beta-barrel domain"/>
    <property type="match status" value="1"/>
</dbReference>
<comment type="similarity">
    <text evidence="2 14 15">Belongs to the TonB-dependent receptor family.</text>
</comment>
<evidence type="ECO:0000256" key="6">
    <source>
        <dbReference type="ARBA" id="ARBA00022692"/>
    </source>
</evidence>
<dbReference type="GO" id="GO:0009279">
    <property type="term" value="C:cell outer membrane"/>
    <property type="evidence" value="ECO:0007669"/>
    <property type="project" value="UniProtKB-SubCell"/>
</dbReference>
<dbReference type="PANTHER" id="PTHR32552">
    <property type="entry name" value="FERRICHROME IRON RECEPTOR-RELATED"/>
    <property type="match status" value="1"/>
</dbReference>
<organism evidence="18 19">
    <name type="scientific">Marinibactrum halimedae</name>
    <dbReference type="NCBI Taxonomy" id="1444977"/>
    <lineage>
        <taxon>Bacteria</taxon>
        <taxon>Pseudomonadati</taxon>
        <taxon>Pseudomonadota</taxon>
        <taxon>Gammaproteobacteria</taxon>
        <taxon>Cellvibrionales</taxon>
        <taxon>Cellvibrionaceae</taxon>
        <taxon>Marinibactrum</taxon>
    </lineage>
</organism>
<dbReference type="AlphaFoldDB" id="A0AA37T4B1"/>
<evidence type="ECO:0000256" key="10">
    <source>
        <dbReference type="ARBA" id="ARBA00023077"/>
    </source>
</evidence>
<sequence length="699" mass="76929">MTLSLSSLNFSSLSHASDNTSWLLEEVTVEGNQDNRSYQSNQTMFGLTNTPVFNTPQSIQIINASLINDQQLTTLSDALTNVSGVVPNDESETLLINPIIRGFESEIFVDGLMSYGDTAVVDPASLAGIERIEVAKGPTSSLYGGGSGAPVGGLINVVTKTPKKDSFYHIGVRTGSFDTLATTLDINQVISNKHAFRLAGEIHDSEDYIDDVSIKRLSLYPSWKTHFDNDSELLIRGFHSSIEQLEYPGLPAELVDQPNINLTQFSGASDAPDTEITNNALHGRYQLALNDQLQWTLQLRHYDNDLHEFAAFPFLNTLPLMGTQAVLIRGIMKADTQEWTLDSQLTLNTQFGSTEHEVVVGLNYDKTEYKVGMVFDPNFLGIVDYAEENTVSFGAPFTVTDDQRAENNYTTLALYAQDYITLNEATTLQLSGRVSRYTLQDDASGINTDEQYTEFDPRIGISHQLNSELSLFAGAATGSRLSLYYAGSNASSPKPETSESIEAGVKFNMADGKLVGTIAAYQLNRENIPTIDLTDPNFGSVQSGEQQSKGIELDAIWEPTPQWSLLANYAYTNAEYSEPLFNATLGQINTGTDLARVPQNSGRLAGRYRFENGILQNVAVGLGVTYAEGTPIVDGSNILSDDYTIFDAQLNYSTSRYDIGLTVRNLTDNEYVTPYQYFRQEVIRPGAPLNAQLTLKLYF</sequence>
<proteinExistence type="inferred from homology"/>
<keyword evidence="6 14" id="KW-0812">Transmembrane</keyword>
<evidence type="ECO:0000256" key="11">
    <source>
        <dbReference type="ARBA" id="ARBA00023136"/>
    </source>
</evidence>
<evidence type="ECO:0000256" key="5">
    <source>
        <dbReference type="ARBA" id="ARBA00022496"/>
    </source>
</evidence>
<evidence type="ECO:0000256" key="15">
    <source>
        <dbReference type="RuleBase" id="RU003357"/>
    </source>
</evidence>
<dbReference type="InterPro" id="IPR036942">
    <property type="entry name" value="Beta-barrel_TonB_sf"/>
</dbReference>
<dbReference type="InterPro" id="IPR037066">
    <property type="entry name" value="Plug_dom_sf"/>
</dbReference>
<keyword evidence="19" id="KW-1185">Reference proteome</keyword>
<keyword evidence="7" id="KW-0732">Signal</keyword>
<dbReference type="Pfam" id="PF00593">
    <property type="entry name" value="TonB_dep_Rec_b-barrel"/>
    <property type="match status" value="1"/>
</dbReference>
<evidence type="ECO:0000256" key="13">
    <source>
        <dbReference type="ARBA" id="ARBA00023237"/>
    </source>
</evidence>
<keyword evidence="12" id="KW-0675">Receptor</keyword>
<accession>A0AA37T4B1</accession>
<dbReference type="Proteomes" id="UP001156870">
    <property type="component" value="Unassembled WGS sequence"/>
</dbReference>
<gene>
    <name evidence="18" type="ORF">GCM10007877_10200</name>
</gene>
<evidence type="ECO:0000256" key="8">
    <source>
        <dbReference type="ARBA" id="ARBA00023004"/>
    </source>
</evidence>
<evidence type="ECO:0000256" key="14">
    <source>
        <dbReference type="PROSITE-ProRule" id="PRU01360"/>
    </source>
</evidence>
<dbReference type="InterPro" id="IPR012910">
    <property type="entry name" value="Plug_dom"/>
</dbReference>
<evidence type="ECO:0000313" key="19">
    <source>
        <dbReference type="Proteomes" id="UP001156870"/>
    </source>
</evidence>
<evidence type="ECO:0000256" key="7">
    <source>
        <dbReference type="ARBA" id="ARBA00022729"/>
    </source>
</evidence>
<evidence type="ECO:0000256" key="3">
    <source>
        <dbReference type="ARBA" id="ARBA00022448"/>
    </source>
</evidence>
<dbReference type="Pfam" id="PF07715">
    <property type="entry name" value="Plug"/>
    <property type="match status" value="1"/>
</dbReference>
<dbReference type="EMBL" id="BSPD01000029">
    <property type="protein sequence ID" value="GLS25306.1"/>
    <property type="molecule type" value="Genomic_DNA"/>
</dbReference>
<dbReference type="PROSITE" id="PS52016">
    <property type="entry name" value="TONB_DEPENDENT_REC_3"/>
    <property type="match status" value="1"/>
</dbReference>
<name>A0AA37T4B1_9GAMM</name>
<evidence type="ECO:0000256" key="4">
    <source>
        <dbReference type="ARBA" id="ARBA00022452"/>
    </source>
</evidence>
<dbReference type="PANTHER" id="PTHR32552:SF68">
    <property type="entry name" value="FERRICHROME OUTER MEMBRANE TRANSPORTER_PHAGE RECEPTOR"/>
    <property type="match status" value="1"/>
</dbReference>
<evidence type="ECO:0000256" key="2">
    <source>
        <dbReference type="ARBA" id="ARBA00009810"/>
    </source>
</evidence>
<comment type="subcellular location">
    <subcellularLocation>
        <location evidence="1 14">Cell outer membrane</location>
        <topology evidence="1 14">Multi-pass membrane protein</topology>
    </subcellularLocation>
</comment>
<dbReference type="SUPFAM" id="SSF56935">
    <property type="entry name" value="Porins"/>
    <property type="match status" value="1"/>
</dbReference>
<dbReference type="NCBIfam" id="TIGR01783">
    <property type="entry name" value="TonB-siderophor"/>
    <property type="match status" value="1"/>
</dbReference>
<keyword evidence="3 14" id="KW-0813">Transport</keyword>
<dbReference type="GO" id="GO:0015891">
    <property type="term" value="P:siderophore transport"/>
    <property type="evidence" value="ECO:0007669"/>
    <property type="project" value="InterPro"/>
</dbReference>
<dbReference type="GO" id="GO:0015344">
    <property type="term" value="F:siderophore uptake transmembrane transporter activity"/>
    <property type="evidence" value="ECO:0007669"/>
    <property type="project" value="TreeGrafter"/>
</dbReference>
<dbReference type="CDD" id="cd01347">
    <property type="entry name" value="ligand_gated_channel"/>
    <property type="match status" value="1"/>
</dbReference>
<comment type="caution">
    <text evidence="18">The sequence shown here is derived from an EMBL/GenBank/DDBJ whole genome shotgun (WGS) entry which is preliminary data.</text>
</comment>
<keyword evidence="8" id="KW-0408">Iron</keyword>
<feature type="domain" description="TonB-dependent receptor-like beta-barrel" evidence="16">
    <location>
        <begin position="244"/>
        <end position="666"/>
    </location>
</feature>
<keyword evidence="13 14" id="KW-0998">Cell outer membrane</keyword>
<evidence type="ECO:0000256" key="9">
    <source>
        <dbReference type="ARBA" id="ARBA00023065"/>
    </source>
</evidence>
<protein>
    <submittedName>
        <fullName evidence="18">Ligand-gated channel</fullName>
    </submittedName>
</protein>
<evidence type="ECO:0000256" key="1">
    <source>
        <dbReference type="ARBA" id="ARBA00004571"/>
    </source>
</evidence>
<dbReference type="InterPro" id="IPR000531">
    <property type="entry name" value="Beta-barrel_TonB"/>
</dbReference>
<keyword evidence="5" id="KW-0410">Iron transport</keyword>
<evidence type="ECO:0000259" key="17">
    <source>
        <dbReference type="Pfam" id="PF07715"/>
    </source>
</evidence>
<dbReference type="Gene3D" id="2.170.130.10">
    <property type="entry name" value="TonB-dependent receptor, plug domain"/>
    <property type="match status" value="1"/>
</dbReference>
<dbReference type="InterPro" id="IPR010105">
    <property type="entry name" value="TonB_sidphr_rcpt"/>
</dbReference>
<keyword evidence="10 15" id="KW-0798">TonB box</keyword>
<reference evidence="18 19" key="1">
    <citation type="journal article" date="2014" name="Int. J. Syst. Evol. Microbiol.">
        <title>Complete genome sequence of Corynebacterium casei LMG S-19264T (=DSM 44701T), isolated from a smear-ripened cheese.</title>
        <authorList>
            <consortium name="US DOE Joint Genome Institute (JGI-PGF)"/>
            <person name="Walter F."/>
            <person name="Albersmeier A."/>
            <person name="Kalinowski J."/>
            <person name="Ruckert C."/>
        </authorList>
    </citation>
    <scope>NUCLEOTIDE SEQUENCE [LARGE SCALE GENOMIC DNA]</scope>
    <source>
        <strain evidence="18 19">NBRC 110095</strain>
    </source>
</reference>
<evidence type="ECO:0000256" key="12">
    <source>
        <dbReference type="ARBA" id="ARBA00023170"/>
    </source>
</evidence>